<dbReference type="Gene3D" id="3.20.20.30">
    <property type="entry name" value="Luciferase-like domain"/>
    <property type="match status" value="1"/>
</dbReference>
<name>A0A916TC80_9ACTN</name>
<comment type="caution">
    <text evidence="2">The sequence shown here is derived from an EMBL/GenBank/DDBJ whole genome shotgun (WGS) entry which is preliminary data.</text>
</comment>
<dbReference type="GO" id="GO:0016705">
    <property type="term" value="F:oxidoreductase activity, acting on paired donors, with incorporation or reduction of molecular oxygen"/>
    <property type="evidence" value="ECO:0007669"/>
    <property type="project" value="InterPro"/>
</dbReference>
<protein>
    <recommendedName>
        <fullName evidence="4">Luciferase-like monooxygenase</fullName>
    </recommendedName>
</protein>
<dbReference type="Proteomes" id="UP000621454">
    <property type="component" value="Unassembled WGS sequence"/>
</dbReference>
<keyword evidence="3" id="KW-1185">Reference proteome</keyword>
<evidence type="ECO:0000256" key="1">
    <source>
        <dbReference type="SAM" id="MobiDB-lite"/>
    </source>
</evidence>
<organism evidence="2 3">
    <name type="scientific">Gordonia jinhuaensis</name>
    <dbReference type="NCBI Taxonomy" id="1517702"/>
    <lineage>
        <taxon>Bacteria</taxon>
        <taxon>Bacillati</taxon>
        <taxon>Actinomycetota</taxon>
        <taxon>Actinomycetes</taxon>
        <taxon>Mycobacteriales</taxon>
        <taxon>Gordoniaceae</taxon>
        <taxon>Gordonia</taxon>
    </lineage>
</organism>
<evidence type="ECO:0008006" key="4">
    <source>
        <dbReference type="Google" id="ProtNLM"/>
    </source>
</evidence>
<reference evidence="2" key="1">
    <citation type="journal article" date="2014" name="Int. J. Syst. Evol. Microbiol.">
        <title>Complete genome sequence of Corynebacterium casei LMG S-19264T (=DSM 44701T), isolated from a smear-ripened cheese.</title>
        <authorList>
            <consortium name="US DOE Joint Genome Institute (JGI-PGF)"/>
            <person name="Walter F."/>
            <person name="Albersmeier A."/>
            <person name="Kalinowski J."/>
            <person name="Ruckert C."/>
        </authorList>
    </citation>
    <scope>NUCLEOTIDE SEQUENCE</scope>
    <source>
        <strain evidence="2">CGMCC 1.12827</strain>
    </source>
</reference>
<gene>
    <name evidence="2" type="ORF">GCM10011489_28840</name>
</gene>
<dbReference type="AlphaFoldDB" id="A0A916TC80"/>
<sequence>MSTEAVTAPPVAPSGSRAVRPPLTVVIDGEDHPIAWSGPRDVDSPWSDSPWSSVHRIRSETLADAARKRKALRASIDDPGALVVALEVEVLVAPDASTARAAAARIGSDPDAATADVTIPDTTVRYIGTPYGLLTLVEDIYAADVADAVILTPIDGLATAALIADQVLPVLRSRRAS</sequence>
<evidence type="ECO:0000313" key="3">
    <source>
        <dbReference type="Proteomes" id="UP000621454"/>
    </source>
</evidence>
<accession>A0A916TC80</accession>
<reference evidence="2" key="2">
    <citation type="submission" date="2020-09" db="EMBL/GenBank/DDBJ databases">
        <authorList>
            <person name="Sun Q."/>
            <person name="Zhou Y."/>
        </authorList>
    </citation>
    <scope>NUCLEOTIDE SEQUENCE</scope>
    <source>
        <strain evidence="2">CGMCC 1.12827</strain>
    </source>
</reference>
<evidence type="ECO:0000313" key="2">
    <source>
        <dbReference type="EMBL" id="GGB39388.1"/>
    </source>
</evidence>
<dbReference type="InterPro" id="IPR036661">
    <property type="entry name" value="Luciferase-like_sf"/>
</dbReference>
<feature type="region of interest" description="Disordered" evidence="1">
    <location>
        <begin position="30"/>
        <end position="50"/>
    </location>
</feature>
<dbReference type="RefSeq" id="WP_229742690.1">
    <property type="nucleotide sequence ID" value="NZ_BMGC01000023.1"/>
</dbReference>
<proteinExistence type="predicted"/>
<dbReference type="SUPFAM" id="SSF51679">
    <property type="entry name" value="Bacterial luciferase-like"/>
    <property type="match status" value="1"/>
</dbReference>
<dbReference type="EMBL" id="BMGC01000023">
    <property type="protein sequence ID" value="GGB39388.1"/>
    <property type="molecule type" value="Genomic_DNA"/>
</dbReference>